<proteinExistence type="predicted"/>
<feature type="transmembrane region" description="Helical" evidence="1">
    <location>
        <begin position="46"/>
        <end position="71"/>
    </location>
</feature>
<keyword evidence="1" id="KW-1133">Transmembrane helix</keyword>
<dbReference type="EMBL" id="QKYT01001020">
    <property type="protein sequence ID" value="RIA80210.1"/>
    <property type="molecule type" value="Genomic_DNA"/>
</dbReference>
<evidence type="ECO:0000313" key="4">
    <source>
        <dbReference type="Proteomes" id="UP000265703"/>
    </source>
</evidence>
<evidence type="ECO:0000313" key="2">
    <source>
        <dbReference type="EMBL" id="RIA80210.1"/>
    </source>
</evidence>
<name>A0A397S242_9GLOM</name>
<evidence type="ECO:0000313" key="3">
    <source>
        <dbReference type="EMBL" id="RIA80480.1"/>
    </source>
</evidence>
<gene>
    <name evidence="3" type="ORF">C1645_792467</name>
    <name evidence="2" type="ORF">C1645_793012</name>
</gene>
<dbReference type="AlphaFoldDB" id="A0A397S242"/>
<reference evidence="3 4" key="1">
    <citation type="submission" date="2018-06" db="EMBL/GenBank/DDBJ databases">
        <title>Comparative genomics reveals the genomic features of Rhizophagus irregularis, R. cerebriforme, R. diaphanum and Gigaspora rosea, and their symbiotic lifestyle signature.</title>
        <authorList>
            <person name="Morin E."/>
            <person name="San Clemente H."/>
            <person name="Chen E.C.H."/>
            <person name="De La Providencia I."/>
            <person name="Hainaut M."/>
            <person name="Kuo A."/>
            <person name="Kohler A."/>
            <person name="Murat C."/>
            <person name="Tang N."/>
            <person name="Roy S."/>
            <person name="Loubradou J."/>
            <person name="Henrissat B."/>
            <person name="Grigoriev I.V."/>
            <person name="Corradi N."/>
            <person name="Roux C."/>
            <person name="Martin F.M."/>
        </authorList>
    </citation>
    <scope>NUCLEOTIDE SEQUENCE [LARGE SCALE GENOMIC DNA]</scope>
    <source>
        <strain evidence="3 4">DAOM 227022</strain>
    </source>
</reference>
<keyword evidence="1" id="KW-0472">Membrane</keyword>
<organism evidence="3 4">
    <name type="scientific">Glomus cerebriforme</name>
    <dbReference type="NCBI Taxonomy" id="658196"/>
    <lineage>
        <taxon>Eukaryota</taxon>
        <taxon>Fungi</taxon>
        <taxon>Fungi incertae sedis</taxon>
        <taxon>Mucoromycota</taxon>
        <taxon>Glomeromycotina</taxon>
        <taxon>Glomeromycetes</taxon>
        <taxon>Glomerales</taxon>
        <taxon>Glomeraceae</taxon>
        <taxon>Glomus</taxon>
    </lineage>
</organism>
<accession>A0A397S242</accession>
<comment type="caution">
    <text evidence="3">The sequence shown here is derived from an EMBL/GenBank/DDBJ whole genome shotgun (WGS) entry which is preliminary data.</text>
</comment>
<protein>
    <submittedName>
        <fullName evidence="3">Uncharacterized protein</fullName>
    </submittedName>
</protein>
<sequence length="105" mass="12749">MKQDQLFLLYVFRYINFLIVKIIYNIIYYFYLLLKYGKYGYTTNTSYYFLGRGLTVTLTEIICYFTVYQIHNTVHQILTIIINIVFQFVFLVYVFLVLMVNNKTI</sequence>
<dbReference type="EMBL" id="QKYT01000958">
    <property type="protein sequence ID" value="RIA80480.1"/>
    <property type="molecule type" value="Genomic_DNA"/>
</dbReference>
<keyword evidence="1" id="KW-0812">Transmembrane</keyword>
<evidence type="ECO:0000256" key="1">
    <source>
        <dbReference type="SAM" id="Phobius"/>
    </source>
</evidence>
<feature type="transmembrane region" description="Helical" evidence="1">
    <location>
        <begin position="12"/>
        <end position="34"/>
    </location>
</feature>
<dbReference type="Proteomes" id="UP000265703">
    <property type="component" value="Unassembled WGS sequence"/>
</dbReference>
<feature type="transmembrane region" description="Helical" evidence="1">
    <location>
        <begin position="77"/>
        <end position="100"/>
    </location>
</feature>
<keyword evidence="4" id="KW-1185">Reference proteome</keyword>